<name>A0A1L5F8M9_CLOKL</name>
<accession>A0A1L5F8M9</accession>
<proteinExistence type="predicted"/>
<protein>
    <submittedName>
        <fullName evidence="1">Uncharacterized protein</fullName>
    </submittedName>
</protein>
<organism evidence="1 2">
    <name type="scientific">Clostridium kluyveri</name>
    <dbReference type="NCBI Taxonomy" id="1534"/>
    <lineage>
        <taxon>Bacteria</taxon>
        <taxon>Bacillati</taxon>
        <taxon>Bacillota</taxon>
        <taxon>Clostridia</taxon>
        <taxon>Eubacteriales</taxon>
        <taxon>Clostridiaceae</taxon>
        <taxon>Clostridium</taxon>
    </lineage>
</organism>
<gene>
    <name evidence="1" type="ORF">BS101_11860</name>
</gene>
<dbReference type="RefSeq" id="WP_156876035.1">
    <property type="nucleotide sequence ID" value="NZ_CP018335.1"/>
</dbReference>
<dbReference type="AlphaFoldDB" id="A0A1L5F8M9"/>
<evidence type="ECO:0000313" key="1">
    <source>
        <dbReference type="EMBL" id="APM39386.1"/>
    </source>
</evidence>
<dbReference type="EMBL" id="CP018335">
    <property type="protein sequence ID" value="APM39386.1"/>
    <property type="molecule type" value="Genomic_DNA"/>
</dbReference>
<dbReference type="OrthoDB" id="2942231at2"/>
<dbReference type="Proteomes" id="UP000184604">
    <property type="component" value="Chromosome"/>
</dbReference>
<evidence type="ECO:0000313" key="2">
    <source>
        <dbReference type="Proteomes" id="UP000184604"/>
    </source>
</evidence>
<reference evidence="1 2" key="1">
    <citation type="submission" date="2016-12" db="EMBL/GenBank/DDBJ databases">
        <title>Complete genome sequence of Clostridium kluyveri JZZ isolated from the pit mud of a Chinese flavor liquor-making factory.</title>
        <authorList>
            <person name="Wang Y."/>
        </authorList>
    </citation>
    <scope>NUCLEOTIDE SEQUENCE [LARGE SCALE GENOMIC DNA]</scope>
    <source>
        <strain evidence="1 2">JZZ</strain>
    </source>
</reference>
<sequence length="103" mass="11482">MGVSLMALQKTINLSNGLVASNAYIRIDTINGYKGRLDISVNSYISQADFQGGKGYLEQKFYHFAPSIEDSAPNFIKQGYEHLKTLDEFKDAIDLLDEGQTTQ</sequence>